<reference evidence="1 2" key="1">
    <citation type="submission" date="2020-04" db="EMBL/GenBank/DDBJ databases">
        <authorList>
            <person name="De Canck E."/>
        </authorList>
    </citation>
    <scope>NUCLEOTIDE SEQUENCE [LARGE SCALE GENOMIC DNA]</scope>
    <source>
        <strain evidence="1 2">LMG 28614</strain>
    </source>
</reference>
<organism evidence="1 2">
    <name type="scientific">Paraburkholderia ultramafica</name>
    <dbReference type="NCBI Taxonomy" id="1544867"/>
    <lineage>
        <taxon>Bacteria</taxon>
        <taxon>Pseudomonadati</taxon>
        <taxon>Pseudomonadota</taxon>
        <taxon>Betaproteobacteria</taxon>
        <taxon>Burkholderiales</taxon>
        <taxon>Burkholderiaceae</taxon>
        <taxon>Paraburkholderia</taxon>
    </lineage>
</organism>
<sequence>MPMTLSIECTRTQPSSNGAYQGAIKFLNQADIAGQEALPHTRWEASSPLFRRREAAAQKASA</sequence>
<dbReference type="Proteomes" id="UP000494365">
    <property type="component" value="Unassembled WGS sequence"/>
</dbReference>
<keyword evidence="2" id="KW-1185">Reference proteome</keyword>
<name>A0A6S7C4C8_9BURK</name>
<accession>A0A6S7C4C8</accession>
<protein>
    <submittedName>
        <fullName evidence="1">Uncharacterized protein</fullName>
    </submittedName>
</protein>
<proteinExistence type="predicted"/>
<dbReference type="AlphaFoldDB" id="A0A6S7C4C8"/>
<dbReference type="EMBL" id="CADIKK010000109">
    <property type="protein sequence ID" value="CAB3810349.1"/>
    <property type="molecule type" value="Genomic_DNA"/>
</dbReference>
<dbReference type="RefSeq" id="WP_175154042.1">
    <property type="nucleotide sequence ID" value="NZ_CADIKK010000109.1"/>
</dbReference>
<gene>
    <name evidence="1" type="ORF">LMG28614_07254</name>
</gene>
<evidence type="ECO:0000313" key="1">
    <source>
        <dbReference type="EMBL" id="CAB3810349.1"/>
    </source>
</evidence>
<evidence type="ECO:0000313" key="2">
    <source>
        <dbReference type="Proteomes" id="UP000494365"/>
    </source>
</evidence>